<evidence type="ECO:0000313" key="7">
    <source>
        <dbReference type="Proteomes" id="UP000243081"/>
    </source>
</evidence>
<dbReference type="SUPFAM" id="SSF53167">
    <property type="entry name" value="Purine and uridine phosphorylases"/>
    <property type="match status" value="1"/>
</dbReference>
<dbReference type="OrthoDB" id="163438at2759"/>
<dbReference type="OMA" id="VEGTCMW"/>
<reference evidence="6 7" key="1">
    <citation type="submission" date="2016-03" db="EMBL/GenBank/DDBJ databases">
        <title>Fine-scale spatial genetic structure of a fungal parasite of coffee scale insects.</title>
        <authorList>
            <person name="Jackson D."/>
            <person name="Zemenick K.A."/>
            <person name="Malloure B."/>
            <person name="Quandt C.A."/>
            <person name="James T.Y."/>
        </authorList>
    </citation>
    <scope>NUCLEOTIDE SEQUENCE [LARGE SCALE GENOMIC DNA]</scope>
    <source>
        <strain evidence="6 7">UM487</strain>
    </source>
</reference>
<dbReference type="Pfam" id="PF24883">
    <property type="entry name" value="NPHP3_N"/>
    <property type="match status" value="1"/>
</dbReference>
<feature type="repeat" description="ANK" evidence="2">
    <location>
        <begin position="1079"/>
        <end position="1111"/>
    </location>
</feature>
<evidence type="ECO:0000256" key="1">
    <source>
        <dbReference type="ARBA" id="ARBA00022737"/>
    </source>
</evidence>
<feature type="repeat" description="ANK" evidence="2">
    <location>
        <begin position="1316"/>
        <end position="1348"/>
    </location>
</feature>
<dbReference type="InterPro" id="IPR000845">
    <property type="entry name" value="Nucleoside_phosphorylase_d"/>
</dbReference>
<protein>
    <submittedName>
        <fullName evidence="6">Uncharacterized protein</fullName>
    </submittedName>
</protein>
<dbReference type="InterPro" id="IPR036770">
    <property type="entry name" value="Ankyrin_rpt-contain_sf"/>
</dbReference>
<dbReference type="InterPro" id="IPR035994">
    <property type="entry name" value="Nucleoside_phosphorylase_sf"/>
</dbReference>
<feature type="repeat" description="ANK" evidence="2">
    <location>
        <begin position="1180"/>
        <end position="1213"/>
    </location>
</feature>
<feature type="repeat" description="ANK" evidence="2">
    <location>
        <begin position="1146"/>
        <end position="1179"/>
    </location>
</feature>
<evidence type="ECO:0000313" key="6">
    <source>
        <dbReference type="EMBL" id="OAQ96055.1"/>
    </source>
</evidence>
<feature type="repeat" description="ANK" evidence="2">
    <location>
        <begin position="1281"/>
        <end position="1315"/>
    </location>
</feature>
<feature type="repeat" description="ANK" evidence="2">
    <location>
        <begin position="1045"/>
        <end position="1077"/>
    </location>
</feature>
<dbReference type="InterPro" id="IPR056884">
    <property type="entry name" value="NPHP3-like_N"/>
</dbReference>
<sequence>MQGSHCACSLHAFQHGVFFSLGRTDARFRRNNASDTELHQFLLDWYEPGGVLDRYWPSPKFDWLLFFSCLGLPIQMPKRGHLDGEEDTSHAEKARKLDDLRSVSVRINATVPNVTNEDYTIGWICALATEYVAARALLDDKHGKPEYLSPNDGNNYTLGQMGHHKVVIAVLPDGKYGTASAAAVASDMMCSFRNVRVGLMVGIAGGAPSPKNDIRLGDIVVSSPQDNKPGVIQYDFGKNIQGQSFKQTGVLNQPPLLLRAAVSGLKAEYEADGNYLEDKIDEALRKKPRLRQNYGRPDADSDRLYVSHYLHLASGDQDCVQACGTESRRLVARPARDEDTDQIFIHYGNIASGNTLMKNAEVRDTLSEQQGILCFEMEAAGLMDGFPCIVVRGICDYSDSHKLKDWQGYASMAAAAYAKDLLAQIVPSKVEAEASIAELIAEEHLYATKSQLGVAEEQLKLQRVIAEDRLSKKEQQCHQLFRLASDERDVTYEWYKERVENRVENTCLWFLGHEHFQEWLKQDSGPLVVSADPGCGKSVLAKYLIDHVLPRSATVCYFFFKDQDQNTVRQSLCAILHQLFSQLSSLLKHAMPKFHKDGDKLIWSTKALWQILQDATSDPNAGSIIIVFDALDECEESEFGDLVQGVSRLFVDEHHEACSGSLRFLMTCRPYEQIVSKFNSLMYTFPNIRVPGEEESEAISKEINHVITHRVNLLKEGKKLSNSVRDSLESTLKANTHRTYLWIYLVFDYLESQNFKKTEKGIKNIIATLPETVNQAYEKILRRCDARELPMVRKALGMTLAAARPLKLDEMNIALNVEMTTNALDDLDLEATADFKARLRSACGLFLSIHHNQVYFLHQTAREFLLQHCVETAGATQVIGTSPNWHQSFTMSRAHDILAHICVCVLGWRPGNTKKYADECLESNLLTFFHYAALHWAMHFREADIAADAPIVAAAANICNVNSAEFSRWRTFYTQTNKEALVLQATTSVGVAICNGHSGMAERLIADGVVDINARIGPWSPLCLASSTGLTRVVQSLLESGAQMNGGEELSEAVYKGYKEVSRLLLTYGAKANAIGGPSKMTPLADAVKHGNNDIVELLLEYGVKVDSRNDQNGLTAFLIAVRRKDVVLAALLLDMGADVEAKTPEGDTALHIAASRSRNMPLATLLLDRGADSEAKTLEGNTALHIAASRRVNSPLATLLLDRGANFNVHSHSGQTALHTAVANRNMVTTKLLLERGATIEAQDEAGRTALHIATSGTGNTPLAALLLDRGANVEAKDKHGCTALHLAVVCWWASSEVARLLLQGGADIEAKDATGRTALMLAAVNGSAWAVKLLLKRGAKRNAMDRNGRMPWLFALRAGHNTIAEML</sequence>
<dbReference type="Gene3D" id="3.40.50.1580">
    <property type="entry name" value="Nucleoside phosphorylase domain"/>
    <property type="match status" value="1"/>
</dbReference>
<dbReference type="GO" id="GO:0009116">
    <property type="term" value="P:nucleoside metabolic process"/>
    <property type="evidence" value="ECO:0007669"/>
    <property type="project" value="InterPro"/>
</dbReference>
<dbReference type="InterPro" id="IPR055497">
    <property type="entry name" value="DUF7069"/>
</dbReference>
<evidence type="ECO:0000259" key="3">
    <source>
        <dbReference type="Pfam" id="PF01048"/>
    </source>
</evidence>
<dbReference type="EMBL" id="LUKN01004391">
    <property type="protein sequence ID" value="OAQ96055.1"/>
    <property type="molecule type" value="Genomic_DNA"/>
</dbReference>
<dbReference type="Gene3D" id="3.40.50.300">
    <property type="entry name" value="P-loop containing nucleotide triphosphate hydrolases"/>
    <property type="match status" value="1"/>
</dbReference>
<feature type="domain" description="Nucleoside phosphorylase" evidence="3">
    <location>
        <begin position="120"/>
        <end position="401"/>
    </location>
</feature>
<feature type="domain" description="DUF7069" evidence="4">
    <location>
        <begin position="699"/>
        <end position="763"/>
    </location>
</feature>
<evidence type="ECO:0000259" key="5">
    <source>
        <dbReference type="Pfam" id="PF24883"/>
    </source>
</evidence>
<dbReference type="PROSITE" id="PS50297">
    <property type="entry name" value="ANK_REP_REGION"/>
    <property type="match status" value="8"/>
</dbReference>
<evidence type="ECO:0000259" key="4">
    <source>
        <dbReference type="Pfam" id="PF23239"/>
    </source>
</evidence>
<feature type="repeat" description="ANK" evidence="2">
    <location>
        <begin position="1247"/>
        <end position="1280"/>
    </location>
</feature>
<dbReference type="PANTHER" id="PTHR46082">
    <property type="entry name" value="ATP/GTP-BINDING PROTEIN-RELATED"/>
    <property type="match status" value="1"/>
</dbReference>
<proteinExistence type="predicted"/>
<dbReference type="Pfam" id="PF23239">
    <property type="entry name" value="DUF7069"/>
    <property type="match status" value="1"/>
</dbReference>
<keyword evidence="7" id="KW-1185">Reference proteome</keyword>
<keyword evidence="2" id="KW-0040">ANK repeat</keyword>
<feature type="repeat" description="ANK" evidence="2">
    <location>
        <begin position="1214"/>
        <end position="1246"/>
    </location>
</feature>
<dbReference type="GO" id="GO:0003824">
    <property type="term" value="F:catalytic activity"/>
    <property type="evidence" value="ECO:0007669"/>
    <property type="project" value="InterPro"/>
</dbReference>
<dbReference type="InterPro" id="IPR002110">
    <property type="entry name" value="Ankyrin_rpt"/>
</dbReference>
<gene>
    <name evidence="6" type="ORF">LLEC1_04624</name>
</gene>
<feature type="domain" description="Nephrocystin 3-like N-terminal" evidence="5">
    <location>
        <begin position="505"/>
        <end position="669"/>
    </location>
</feature>
<dbReference type="SMART" id="SM00248">
    <property type="entry name" value="ANK"/>
    <property type="match status" value="10"/>
</dbReference>
<dbReference type="InterPro" id="IPR053137">
    <property type="entry name" value="NLR-like"/>
</dbReference>
<keyword evidence="1" id="KW-0677">Repeat</keyword>
<dbReference type="PROSITE" id="PS50088">
    <property type="entry name" value="ANK_REPEAT"/>
    <property type="match status" value="9"/>
</dbReference>
<organism evidence="6 7">
    <name type="scientific">Cordyceps confragosa</name>
    <name type="common">Lecanicillium lecanii</name>
    <dbReference type="NCBI Taxonomy" id="2714763"/>
    <lineage>
        <taxon>Eukaryota</taxon>
        <taxon>Fungi</taxon>
        <taxon>Dikarya</taxon>
        <taxon>Ascomycota</taxon>
        <taxon>Pezizomycotina</taxon>
        <taxon>Sordariomycetes</taxon>
        <taxon>Hypocreomycetidae</taxon>
        <taxon>Hypocreales</taxon>
        <taxon>Cordycipitaceae</taxon>
        <taxon>Akanthomyces</taxon>
    </lineage>
</organism>
<accession>A0A179HZT4</accession>
<dbReference type="SUPFAM" id="SSF48403">
    <property type="entry name" value="Ankyrin repeat"/>
    <property type="match status" value="1"/>
</dbReference>
<dbReference type="Pfam" id="PF12796">
    <property type="entry name" value="Ank_2"/>
    <property type="match status" value="3"/>
</dbReference>
<dbReference type="Proteomes" id="UP000243081">
    <property type="component" value="Unassembled WGS sequence"/>
</dbReference>
<evidence type="ECO:0000256" key="2">
    <source>
        <dbReference type="PROSITE-ProRule" id="PRU00023"/>
    </source>
</evidence>
<feature type="repeat" description="ANK" evidence="2">
    <location>
        <begin position="1113"/>
        <end position="1145"/>
    </location>
</feature>
<dbReference type="SUPFAM" id="SSF52540">
    <property type="entry name" value="P-loop containing nucleoside triphosphate hydrolases"/>
    <property type="match status" value="1"/>
</dbReference>
<dbReference type="InterPro" id="IPR027417">
    <property type="entry name" value="P-loop_NTPase"/>
</dbReference>
<dbReference type="Pfam" id="PF01048">
    <property type="entry name" value="PNP_UDP_1"/>
    <property type="match status" value="1"/>
</dbReference>
<dbReference type="Gene3D" id="1.25.40.20">
    <property type="entry name" value="Ankyrin repeat-containing domain"/>
    <property type="match status" value="2"/>
</dbReference>
<comment type="caution">
    <text evidence="6">The sequence shown here is derived from an EMBL/GenBank/DDBJ whole genome shotgun (WGS) entry which is preliminary data.</text>
</comment>
<name>A0A179HZT4_CORDF</name>
<dbReference type="PANTHER" id="PTHR46082:SF11">
    <property type="entry name" value="AAA+ ATPASE DOMAIN-CONTAINING PROTEIN-RELATED"/>
    <property type="match status" value="1"/>
</dbReference>